<protein>
    <submittedName>
        <fullName evidence="2">Predicted nucleotidyltransferase</fullName>
    </submittedName>
</protein>
<evidence type="ECO:0000259" key="1">
    <source>
        <dbReference type="Pfam" id="PF18765"/>
    </source>
</evidence>
<name>A0A1H0VX24_9CLOT</name>
<accession>A0A1H0VX24</accession>
<keyword evidence="3" id="KW-1185">Reference proteome</keyword>
<dbReference type="CDD" id="cd05403">
    <property type="entry name" value="NT_KNTase_like"/>
    <property type="match status" value="1"/>
</dbReference>
<dbReference type="NCBIfam" id="NF047752">
    <property type="entry name" value="MntA_antitoxin"/>
    <property type="match status" value="1"/>
</dbReference>
<dbReference type="STRING" id="94869.SAMN04488529_12121"/>
<gene>
    <name evidence="2" type="ORF">SAMN04488529_12121</name>
</gene>
<dbReference type="GO" id="GO:0016740">
    <property type="term" value="F:transferase activity"/>
    <property type="evidence" value="ECO:0007669"/>
    <property type="project" value="UniProtKB-KW"/>
</dbReference>
<dbReference type="InterPro" id="IPR052930">
    <property type="entry name" value="TA_antitoxin_MntA"/>
</dbReference>
<sequence>MELTPLINSALRKYDFISATFIFGSYGKETFNNDSDIDIAILLKRNISYMELLSIEEKLEEEIGYKIDLNSLRDLPEHIQLEIIIRNECLFISDDVDYEKYLDELNFWYKTEYPFWIKMMTERGMA</sequence>
<dbReference type="InterPro" id="IPR043519">
    <property type="entry name" value="NT_sf"/>
</dbReference>
<proteinExistence type="predicted"/>
<dbReference type="OrthoDB" id="1927953at2"/>
<dbReference type="Proteomes" id="UP000198597">
    <property type="component" value="Unassembled WGS sequence"/>
</dbReference>
<dbReference type="InterPro" id="IPR041633">
    <property type="entry name" value="Polbeta"/>
</dbReference>
<dbReference type="EMBL" id="FNJM01000021">
    <property type="protein sequence ID" value="SDP82990.1"/>
    <property type="molecule type" value="Genomic_DNA"/>
</dbReference>
<evidence type="ECO:0000313" key="3">
    <source>
        <dbReference type="Proteomes" id="UP000198597"/>
    </source>
</evidence>
<dbReference type="PANTHER" id="PTHR43852:SF3">
    <property type="entry name" value="NUCLEOTIDYLTRANSFERASE"/>
    <property type="match status" value="1"/>
</dbReference>
<dbReference type="Gene3D" id="3.30.460.10">
    <property type="entry name" value="Beta Polymerase, domain 2"/>
    <property type="match status" value="1"/>
</dbReference>
<dbReference type="RefSeq" id="WP_089973435.1">
    <property type="nucleotide sequence ID" value="NZ_FNJM01000021.1"/>
</dbReference>
<dbReference type="SUPFAM" id="SSF81301">
    <property type="entry name" value="Nucleotidyltransferase"/>
    <property type="match status" value="1"/>
</dbReference>
<evidence type="ECO:0000313" key="2">
    <source>
        <dbReference type="EMBL" id="SDP82990.1"/>
    </source>
</evidence>
<dbReference type="AlphaFoldDB" id="A0A1H0VX24"/>
<organism evidence="2 3">
    <name type="scientific">Clostridium gasigenes</name>
    <dbReference type="NCBI Taxonomy" id="94869"/>
    <lineage>
        <taxon>Bacteria</taxon>
        <taxon>Bacillati</taxon>
        <taxon>Bacillota</taxon>
        <taxon>Clostridia</taxon>
        <taxon>Eubacteriales</taxon>
        <taxon>Clostridiaceae</taxon>
        <taxon>Clostridium</taxon>
    </lineage>
</organism>
<dbReference type="PANTHER" id="PTHR43852">
    <property type="entry name" value="NUCLEOTIDYLTRANSFERASE"/>
    <property type="match status" value="1"/>
</dbReference>
<keyword evidence="2" id="KW-0808">Transferase</keyword>
<feature type="domain" description="Polymerase beta nucleotidyltransferase" evidence="1">
    <location>
        <begin position="7"/>
        <end position="94"/>
    </location>
</feature>
<dbReference type="Pfam" id="PF18765">
    <property type="entry name" value="Polbeta"/>
    <property type="match status" value="1"/>
</dbReference>
<reference evidence="2 3" key="1">
    <citation type="submission" date="2016-10" db="EMBL/GenBank/DDBJ databases">
        <authorList>
            <person name="de Groot N.N."/>
        </authorList>
    </citation>
    <scope>NUCLEOTIDE SEQUENCE [LARGE SCALE GENOMIC DNA]</scope>
    <source>
        <strain evidence="2 3">DSM 12272</strain>
    </source>
</reference>